<comment type="cofactor">
    <cofactor evidence="1">
        <name>Mg(2+)</name>
        <dbReference type="ChEBI" id="CHEBI:18420"/>
    </cofactor>
</comment>
<proteinExistence type="inferred from homology"/>
<dbReference type="InterPro" id="IPR050187">
    <property type="entry name" value="Lipid_Phosphate_FormReg"/>
</dbReference>
<dbReference type="Gene3D" id="2.60.200.40">
    <property type="match status" value="1"/>
</dbReference>
<keyword evidence="11" id="KW-0594">Phospholipid biosynthesis</keyword>
<reference evidence="15 17" key="1">
    <citation type="submission" date="2016-02" db="EMBL/GenBank/DDBJ databases">
        <authorList>
            <person name="Wen L."/>
            <person name="He K."/>
            <person name="Yang H."/>
        </authorList>
    </citation>
    <scope>NUCLEOTIDE SEQUENCE [LARGE SCALE GENOMIC DNA]</scope>
    <source>
        <strain evidence="15">Trichococcus_R210</strain>
    </source>
</reference>
<evidence type="ECO:0000256" key="13">
    <source>
        <dbReference type="SAM" id="MobiDB-lite"/>
    </source>
</evidence>
<keyword evidence="9" id="KW-0460">Magnesium</keyword>
<dbReference type="NCBIfam" id="NF009874">
    <property type="entry name" value="PRK13337.1"/>
    <property type="match status" value="1"/>
</dbReference>
<evidence type="ECO:0000256" key="9">
    <source>
        <dbReference type="ARBA" id="ARBA00022842"/>
    </source>
</evidence>
<comment type="similarity">
    <text evidence="2">Belongs to the diacylglycerol/lipid kinase family.</text>
</comment>
<keyword evidence="7 15" id="KW-0418">Kinase</keyword>
<keyword evidence="18" id="KW-1185">Reference proteome</keyword>
<dbReference type="Pfam" id="PF00781">
    <property type="entry name" value="DAGK_cat"/>
    <property type="match status" value="1"/>
</dbReference>
<dbReference type="InterPro" id="IPR045540">
    <property type="entry name" value="YegS/DAGK_C"/>
</dbReference>
<dbReference type="InterPro" id="IPR005218">
    <property type="entry name" value="Diacylglycerol/lipid_kinase"/>
</dbReference>
<feature type="region of interest" description="Disordered" evidence="13">
    <location>
        <begin position="324"/>
        <end position="343"/>
    </location>
</feature>
<evidence type="ECO:0000313" key="18">
    <source>
        <dbReference type="Proteomes" id="UP000199280"/>
    </source>
</evidence>
<dbReference type="EMBL" id="FNYT01000019">
    <property type="protein sequence ID" value="SEJ61111.1"/>
    <property type="molecule type" value="Genomic_DNA"/>
</dbReference>
<evidence type="ECO:0000313" key="16">
    <source>
        <dbReference type="EMBL" id="SEJ61111.1"/>
    </source>
</evidence>
<evidence type="ECO:0000313" key="15">
    <source>
        <dbReference type="EMBL" id="CZQ84690.1"/>
    </source>
</evidence>
<dbReference type="GO" id="GO:0005886">
    <property type="term" value="C:plasma membrane"/>
    <property type="evidence" value="ECO:0007669"/>
    <property type="project" value="TreeGrafter"/>
</dbReference>
<evidence type="ECO:0000256" key="1">
    <source>
        <dbReference type="ARBA" id="ARBA00001946"/>
    </source>
</evidence>
<evidence type="ECO:0000259" key="14">
    <source>
        <dbReference type="PROSITE" id="PS50146"/>
    </source>
</evidence>
<dbReference type="Proteomes" id="UP000199280">
    <property type="component" value="Unassembled WGS sequence"/>
</dbReference>
<dbReference type="OrthoDB" id="142078at2"/>
<evidence type="ECO:0000256" key="5">
    <source>
        <dbReference type="ARBA" id="ARBA00022723"/>
    </source>
</evidence>
<organism evidence="15 17">
    <name type="scientific">Trichococcus ilyis</name>
    <dbReference type="NCBI Taxonomy" id="640938"/>
    <lineage>
        <taxon>Bacteria</taxon>
        <taxon>Bacillati</taxon>
        <taxon>Bacillota</taxon>
        <taxon>Bacilli</taxon>
        <taxon>Lactobacillales</taxon>
        <taxon>Carnobacteriaceae</taxon>
        <taxon>Trichococcus</taxon>
    </lineage>
</organism>
<dbReference type="STRING" id="640938.TR210_381"/>
<dbReference type="Proteomes" id="UP000076878">
    <property type="component" value="Unassembled WGS sequence"/>
</dbReference>
<keyword evidence="8" id="KW-0067">ATP-binding</keyword>
<keyword evidence="3" id="KW-0444">Lipid biosynthesis</keyword>
<keyword evidence="12" id="KW-1208">Phospholipid metabolism</keyword>
<name>A0A143YAU7_9LACT</name>
<dbReference type="GO" id="GO:0004143">
    <property type="term" value="F:ATP-dependent diacylglycerol kinase activity"/>
    <property type="evidence" value="ECO:0007669"/>
    <property type="project" value="TreeGrafter"/>
</dbReference>
<keyword evidence="6" id="KW-0547">Nucleotide-binding</keyword>
<protein>
    <submittedName>
        <fullName evidence="16">Diacylglycerol kinase (ATP)</fullName>
    </submittedName>
    <submittedName>
        <fullName evidence="15">Diacylglycerol/lipid kinase</fullName>
    </submittedName>
</protein>
<keyword evidence="10" id="KW-0443">Lipid metabolism</keyword>
<dbReference type="NCBIfam" id="TIGR00147">
    <property type="entry name" value="YegS/Rv2252/BmrU family lipid kinase"/>
    <property type="match status" value="1"/>
</dbReference>
<dbReference type="InterPro" id="IPR016064">
    <property type="entry name" value="NAD/diacylglycerol_kinase_sf"/>
</dbReference>
<dbReference type="Gene3D" id="3.40.50.10330">
    <property type="entry name" value="Probable inorganic polyphosphate/atp-NAD kinase, domain 1"/>
    <property type="match status" value="1"/>
</dbReference>
<reference evidence="16 18" key="2">
    <citation type="submission" date="2016-10" db="EMBL/GenBank/DDBJ databases">
        <authorList>
            <person name="Varghese N."/>
            <person name="Submissions S."/>
        </authorList>
    </citation>
    <scope>NUCLEOTIDE SEQUENCE [LARGE SCALE GENOMIC DNA]</scope>
    <source>
        <strain evidence="16 18">DSM 22150</strain>
    </source>
</reference>
<evidence type="ECO:0000256" key="6">
    <source>
        <dbReference type="ARBA" id="ARBA00022741"/>
    </source>
</evidence>
<dbReference type="RefSeq" id="WP_068620995.1">
    <property type="nucleotide sequence ID" value="NZ_FJNB01000002.1"/>
</dbReference>
<evidence type="ECO:0000256" key="7">
    <source>
        <dbReference type="ARBA" id="ARBA00022777"/>
    </source>
</evidence>
<dbReference type="InterPro" id="IPR017438">
    <property type="entry name" value="ATP-NAD_kinase_N"/>
</dbReference>
<dbReference type="GO" id="GO:0046872">
    <property type="term" value="F:metal ion binding"/>
    <property type="evidence" value="ECO:0007669"/>
    <property type="project" value="UniProtKB-KW"/>
</dbReference>
<dbReference type="PANTHER" id="PTHR12358:SF106">
    <property type="entry name" value="LIPID KINASE YEGS"/>
    <property type="match status" value="1"/>
</dbReference>
<dbReference type="GO" id="GO:0008654">
    <property type="term" value="P:phospholipid biosynthetic process"/>
    <property type="evidence" value="ECO:0007669"/>
    <property type="project" value="UniProtKB-KW"/>
</dbReference>
<dbReference type="EMBL" id="FJNB01000002">
    <property type="protein sequence ID" value="CZQ84690.1"/>
    <property type="molecule type" value="Genomic_DNA"/>
</dbReference>
<dbReference type="Pfam" id="PF19279">
    <property type="entry name" value="YegS_C"/>
    <property type="match status" value="1"/>
</dbReference>
<dbReference type="InterPro" id="IPR001206">
    <property type="entry name" value="Diacylglycerol_kinase_cat_dom"/>
</dbReference>
<evidence type="ECO:0000256" key="11">
    <source>
        <dbReference type="ARBA" id="ARBA00023209"/>
    </source>
</evidence>
<accession>A0A143YAU7</accession>
<evidence type="ECO:0000256" key="12">
    <source>
        <dbReference type="ARBA" id="ARBA00023264"/>
    </source>
</evidence>
<evidence type="ECO:0000313" key="17">
    <source>
        <dbReference type="Proteomes" id="UP000076878"/>
    </source>
</evidence>
<dbReference type="PANTHER" id="PTHR12358">
    <property type="entry name" value="SPHINGOSINE KINASE"/>
    <property type="match status" value="1"/>
</dbReference>
<gene>
    <name evidence="16" type="ORF">SAMN05216375_11929</name>
    <name evidence="15" type="ORF">TR210_381</name>
</gene>
<dbReference type="AlphaFoldDB" id="A0A143YAU7"/>
<evidence type="ECO:0000256" key="8">
    <source>
        <dbReference type="ARBA" id="ARBA00022840"/>
    </source>
</evidence>
<evidence type="ECO:0000256" key="2">
    <source>
        <dbReference type="ARBA" id="ARBA00005983"/>
    </source>
</evidence>
<evidence type="ECO:0000256" key="3">
    <source>
        <dbReference type="ARBA" id="ARBA00022516"/>
    </source>
</evidence>
<evidence type="ECO:0000256" key="10">
    <source>
        <dbReference type="ARBA" id="ARBA00023098"/>
    </source>
</evidence>
<feature type="domain" description="DAGKc" evidence="14">
    <location>
        <begin position="1"/>
        <end position="132"/>
    </location>
</feature>
<dbReference type="PROSITE" id="PS50146">
    <property type="entry name" value="DAGK"/>
    <property type="match status" value="1"/>
</dbReference>
<dbReference type="SMART" id="SM00046">
    <property type="entry name" value="DAGKc"/>
    <property type="match status" value="1"/>
</dbReference>
<sequence length="343" mass="37128">MRARVIYNPTSGREMLKKSMIDILQILEEAGYEASAYATTPEPLSATKEAERAALAGFDLIVAAGGDGTVNEVINGIAGLEHRPTVGIIPAGTTNDYARALKIPRSNLLDAARVIAAGNAIPMDIGQSNDTYFINIAAGGYLTDLTYDVPAKLKTIFGYLAYLVKGAEKIPQLKPMHMRIEYEDGVYDGMASMFFVALTNSVGGFETIDPNIVLGDGKFTLFVVKTANIFEILQLLAQVLNGGRHLENSNVLYTHTSFVKAESMDGSRLMINLDGEYGGDAPTLFTNHQQHIKIIGNTSDFADPIEEADEGVLEGAGTGFMKEVETLHPDEVNDKRLPYDGKD</sequence>
<dbReference type="SUPFAM" id="SSF111331">
    <property type="entry name" value="NAD kinase/diacylglycerol kinase-like"/>
    <property type="match status" value="1"/>
</dbReference>
<keyword evidence="4" id="KW-0808">Transferase</keyword>
<keyword evidence="5" id="KW-0479">Metal-binding</keyword>
<dbReference type="NCBIfam" id="NF009603">
    <property type="entry name" value="PRK13055.1"/>
    <property type="match status" value="1"/>
</dbReference>
<dbReference type="GO" id="GO:0005524">
    <property type="term" value="F:ATP binding"/>
    <property type="evidence" value="ECO:0007669"/>
    <property type="project" value="UniProtKB-KW"/>
</dbReference>
<evidence type="ECO:0000256" key="4">
    <source>
        <dbReference type="ARBA" id="ARBA00022679"/>
    </source>
</evidence>